<evidence type="ECO:0000259" key="1">
    <source>
        <dbReference type="Pfam" id="PF04195"/>
    </source>
</evidence>
<organism evidence="2 3">
    <name type="scientific">Panicum miliaceum</name>
    <name type="common">Proso millet</name>
    <name type="synonym">Broomcorn millet</name>
    <dbReference type="NCBI Taxonomy" id="4540"/>
    <lineage>
        <taxon>Eukaryota</taxon>
        <taxon>Viridiplantae</taxon>
        <taxon>Streptophyta</taxon>
        <taxon>Embryophyta</taxon>
        <taxon>Tracheophyta</taxon>
        <taxon>Spermatophyta</taxon>
        <taxon>Magnoliopsida</taxon>
        <taxon>Liliopsida</taxon>
        <taxon>Poales</taxon>
        <taxon>Poaceae</taxon>
        <taxon>PACMAD clade</taxon>
        <taxon>Panicoideae</taxon>
        <taxon>Panicodae</taxon>
        <taxon>Paniceae</taxon>
        <taxon>Panicinae</taxon>
        <taxon>Panicum</taxon>
        <taxon>Panicum sect. Panicum</taxon>
    </lineage>
</organism>
<protein>
    <submittedName>
        <fullName evidence="2">Gypsy-type retrotransposon</fullName>
    </submittedName>
</protein>
<evidence type="ECO:0000313" key="2">
    <source>
        <dbReference type="EMBL" id="RLN04700.1"/>
    </source>
</evidence>
<sequence length="83" mass="9386">MYIHLCEGFLGIAPHFNLWRALYHLRAYSSKGTHDVVGGVAFSLRQSGKYLEVLLAELQNLKAEKLTRAVVELSFAKRLTQPI</sequence>
<dbReference type="PANTHER" id="PTHR33026">
    <property type="entry name" value="OS06G0360600 PROTEIN"/>
    <property type="match status" value="1"/>
</dbReference>
<keyword evidence="3" id="KW-1185">Reference proteome</keyword>
<dbReference type="Pfam" id="PF04195">
    <property type="entry name" value="Transposase_28"/>
    <property type="match status" value="1"/>
</dbReference>
<feature type="domain" description="Transposase (putative) gypsy type" evidence="1">
    <location>
        <begin position="1"/>
        <end position="26"/>
    </location>
</feature>
<name>A0A3L6RJL0_PANMI</name>
<comment type="caution">
    <text evidence="2">The sequence shown here is derived from an EMBL/GenBank/DDBJ whole genome shotgun (WGS) entry which is preliminary data.</text>
</comment>
<dbReference type="OrthoDB" id="685425at2759"/>
<gene>
    <name evidence="2" type="ORF">C2845_PM13G04620</name>
</gene>
<evidence type="ECO:0000313" key="3">
    <source>
        <dbReference type="Proteomes" id="UP000275267"/>
    </source>
</evidence>
<dbReference type="Proteomes" id="UP000275267">
    <property type="component" value="Unassembled WGS sequence"/>
</dbReference>
<reference evidence="3" key="1">
    <citation type="journal article" date="2019" name="Nat. Commun.">
        <title>The genome of broomcorn millet.</title>
        <authorList>
            <person name="Zou C."/>
            <person name="Miki D."/>
            <person name="Li D."/>
            <person name="Tang Q."/>
            <person name="Xiao L."/>
            <person name="Rajput S."/>
            <person name="Deng P."/>
            <person name="Jia W."/>
            <person name="Huang R."/>
            <person name="Zhang M."/>
            <person name="Sun Y."/>
            <person name="Hu J."/>
            <person name="Fu X."/>
            <person name="Schnable P.S."/>
            <person name="Li F."/>
            <person name="Zhang H."/>
            <person name="Feng B."/>
            <person name="Zhu X."/>
            <person name="Liu R."/>
            <person name="Schnable J.C."/>
            <person name="Zhu J.-K."/>
            <person name="Zhang H."/>
        </authorList>
    </citation>
    <scope>NUCLEOTIDE SEQUENCE [LARGE SCALE GENOMIC DNA]</scope>
</reference>
<accession>A0A3L6RJL0</accession>
<dbReference type="EMBL" id="PQIB02000008">
    <property type="protein sequence ID" value="RLN04700.1"/>
    <property type="molecule type" value="Genomic_DNA"/>
</dbReference>
<dbReference type="InterPro" id="IPR007321">
    <property type="entry name" value="Transposase_28"/>
</dbReference>
<dbReference type="PANTHER" id="PTHR33026:SF7">
    <property type="entry name" value="OS03G0100275 PROTEIN"/>
    <property type="match status" value="1"/>
</dbReference>
<dbReference type="AlphaFoldDB" id="A0A3L6RJL0"/>
<proteinExistence type="predicted"/>